<proteinExistence type="predicted"/>
<dbReference type="PANTHER" id="PTHR33678:SF1">
    <property type="entry name" value="BLL1576 PROTEIN"/>
    <property type="match status" value="1"/>
</dbReference>
<dbReference type="AlphaFoldDB" id="A0A9E5MI23"/>
<name>A0A9E5MI23_9GAMM</name>
<evidence type="ECO:0000259" key="1">
    <source>
        <dbReference type="Pfam" id="PF03050"/>
    </source>
</evidence>
<dbReference type="InterPro" id="IPR052344">
    <property type="entry name" value="Transposase-related"/>
</dbReference>
<feature type="domain" description="Transposase IS66 central" evidence="1">
    <location>
        <begin position="3"/>
        <end position="62"/>
    </location>
</feature>
<dbReference type="EMBL" id="JAAONZ010000011">
    <property type="protein sequence ID" value="NHO66741.1"/>
    <property type="molecule type" value="Genomic_DNA"/>
</dbReference>
<comment type="caution">
    <text evidence="2">The sequence shown here is derived from an EMBL/GenBank/DDBJ whole genome shotgun (WGS) entry which is preliminary data.</text>
</comment>
<accession>A0A9E5MI23</accession>
<evidence type="ECO:0000313" key="2">
    <source>
        <dbReference type="EMBL" id="NHO66741.1"/>
    </source>
</evidence>
<dbReference type="Pfam" id="PF03050">
    <property type="entry name" value="DDE_Tnp_IS66"/>
    <property type="match status" value="1"/>
</dbReference>
<dbReference type="RefSeq" id="WP_167188178.1">
    <property type="nucleotide sequence ID" value="NZ_JAAONZ010000011.1"/>
</dbReference>
<gene>
    <name evidence="2" type="ORF">G8770_14420</name>
</gene>
<dbReference type="Proteomes" id="UP000787472">
    <property type="component" value="Unassembled WGS sequence"/>
</dbReference>
<sequence length="76" mass="8680">MHPPALFFRYEPTRNRSVPTSLLTAEVSALLVDGYQGYESSCKDYEIAHLGCWAHARRKVTHRSRRTAPVLVVRPL</sequence>
<protein>
    <submittedName>
        <fullName evidence="2">Transposase</fullName>
    </submittedName>
</protein>
<keyword evidence="3" id="KW-1185">Reference proteome</keyword>
<dbReference type="InterPro" id="IPR004291">
    <property type="entry name" value="Transposase_IS66_central"/>
</dbReference>
<reference evidence="2" key="1">
    <citation type="submission" date="2020-03" db="EMBL/GenBank/DDBJ databases">
        <authorList>
            <person name="Guo F."/>
        </authorList>
    </citation>
    <scope>NUCLEOTIDE SEQUENCE</scope>
    <source>
        <strain evidence="2">JCM 30134</strain>
    </source>
</reference>
<evidence type="ECO:0000313" key="3">
    <source>
        <dbReference type="Proteomes" id="UP000787472"/>
    </source>
</evidence>
<dbReference type="PANTHER" id="PTHR33678">
    <property type="entry name" value="BLL1576 PROTEIN"/>
    <property type="match status" value="1"/>
</dbReference>
<organism evidence="2 3">
    <name type="scientific">Pseudomaricurvus hydrocarbonicus</name>
    <dbReference type="NCBI Taxonomy" id="1470433"/>
    <lineage>
        <taxon>Bacteria</taxon>
        <taxon>Pseudomonadati</taxon>
        <taxon>Pseudomonadota</taxon>
        <taxon>Gammaproteobacteria</taxon>
        <taxon>Cellvibrionales</taxon>
        <taxon>Cellvibrionaceae</taxon>
        <taxon>Pseudomaricurvus</taxon>
    </lineage>
</organism>